<sequence>VLYIAKIFGVPFITFADIKDLMNGLEMGKHTAVWLGMTDEMRKDVMDSMYTTLKRITDENPSVARNVGNMTMDTVNPLDPVTTMPEGSAGGSKPEPTKLKVNFRSLSLENLCKGAKLSIPRKVVEMGLQLKLLLLSMNGSHLDVTYVRYLAMFKTISLKRFRLLQLLLLLPLRRLLMDSKLWEKKKKAKSKSTNDGQFSGHWVKQTVRYEPKETTSAPKKRATNVGNASKSSSMLKTTATSATQGNIPMSNPYSALDDESDKEVENVYDESANLFQSKKTSGSSSTFTDAAG</sequence>
<organism evidence="2">
    <name type="scientific">Tanacetum cinerariifolium</name>
    <name type="common">Dalmatian daisy</name>
    <name type="synonym">Chrysanthemum cinerariifolium</name>
    <dbReference type="NCBI Taxonomy" id="118510"/>
    <lineage>
        <taxon>Eukaryota</taxon>
        <taxon>Viridiplantae</taxon>
        <taxon>Streptophyta</taxon>
        <taxon>Embryophyta</taxon>
        <taxon>Tracheophyta</taxon>
        <taxon>Spermatophyta</taxon>
        <taxon>Magnoliopsida</taxon>
        <taxon>eudicotyledons</taxon>
        <taxon>Gunneridae</taxon>
        <taxon>Pentapetalae</taxon>
        <taxon>asterids</taxon>
        <taxon>campanulids</taxon>
        <taxon>Asterales</taxon>
        <taxon>Asteraceae</taxon>
        <taxon>Asteroideae</taxon>
        <taxon>Anthemideae</taxon>
        <taxon>Anthemidinae</taxon>
        <taxon>Tanacetum</taxon>
    </lineage>
</organism>
<name>A0A699L7Z8_TANCI</name>
<feature type="region of interest" description="Disordered" evidence="1">
    <location>
        <begin position="75"/>
        <end position="96"/>
    </location>
</feature>
<feature type="compositionally biased region" description="Polar residues" evidence="1">
    <location>
        <begin position="224"/>
        <end position="253"/>
    </location>
</feature>
<comment type="caution">
    <text evidence="2">The sequence shown here is derived from an EMBL/GenBank/DDBJ whole genome shotgun (WGS) entry which is preliminary data.</text>
</comment>
<proteinExistence type="predicted"/>
<evidence type="ECO:0000313" key="2">
    <source>
        <dbReference type="EMBL" id="GFB25294.1"/>
    </source>
</evidence>
<feature type="compositionally biased region" description="Low complexity" evidence="1">
    <location>
        <begin position="277"/>
        <end position="286"/>
    </location>
</feature>
<dbReference type="AlphaFoldDB" id="A0A699L7Z8"/>
<dbReference type="EMBL" id="BKCJ010585829">
    <property type="protein sequence ID" value="GFB25294.1"/>
    <property type="molecule type" value="Genomic_DNA"/>
</dbReference>
<reference evidence="2" key="1">
    <citation type="journal article" date="2019" name="Sci. Rep.">
        <title>Draft genome of Tanacetum cinerariifolium, the natural source of mosquito coil.</title>
        <authorList>
            <person name="Yamashiro T."/>
            <person name="Shiraishi A."/>
            <person name="Satake H."/>
            <person name="Nakayama K."/>
        </authorList>
    </citation>
    <scope>NUCLEOTIDE SEQUENCE</scope>
</reference>
<evidence type="ECO:0000256" key="1">
    <source>
        <dbReference type="SAM" id="MobiDB-lite"/>
    </source>
</evidence>
<protein>
    <submittedName>
        <fullName evidence="2">Uncharacterized protein</fullName>
    </submittedName>
</protein>
<feature type="non-terminal residue" evidence="2">
    <location>
        <position position="1"/>
    </location>
</feature>
<accession>A0A699L7Z8</accession>
<feature type="region of interest" description="Disordered" evidence="1">
    <location>
        <begin position="209"/>
        <end position="292"/>
    </location>
</feature>
<feature type="compositionally biased region" description="Acidic residues" evidence="1">
    <location>
        <begin position="256"/>
        <end position="268"/>
    </location>
</feature>
<gene>
    <name evidence="2" type="ORF">Tci_697265</name>
</gene>